<keyword evidence="4" id="KW-0804">Transcription</keyword>
<dbReference type="GO" id="GO:0000981">
    <property type="term" value="F:DNA-binding transcription factor activity, RNA polymerase II-specific"/>
    <property type="evidence" value="ECO:0007669"/>
    <property type="project" value="InterPro"/>
</dbReference>
<keyword evidence="3" id="KW-0238">DNA-binding</keyword>
<accession>A0AAU9T6I9</accession>
<dbReference type="GO" id="GO:0045944">
    <property type="term" value="P:positive regulation of transcription by RNA polymerase II"/>
    <property type="evidence" value="ECO:0007669"/>
    <property type="project" value="InterPro"/>
</dbReference>
<dbReference type="InterPro" id="IPR002100">
    <property type="entry name" value="TF_MADSbox"/>
</dbReference>
<evidence type="ECO:0000256" key="1">
    <source>
        <dbReference type="ARBA" id="ARBA00004123"/>
    </source>
</evidence>
<comment type="subcellular location">
    <subcellularLocation>
        <location evidence="1">Nucleus</location>
    </subcellularLocation>
</comment>
<feature type="region of interest" description="Disordered" evidence="8">
    <location>
        <begin position="101"/>
        <end position="129"/>
    </location>
</feature>
<dbReference type="SUPFAM" id="SSF55455">
    <property type="entry name" value="SRF-like"/>
    <property type="match status" value="1"/>
</dbReference>
<evidence type="ECO:0000256" key="3">
    <source>
        <dbReference type="ARBA" id="ARBA00023125"/>
    </source>
</evidence>
<reference evidence="10 11" key="1">
    <citation type="submission" date="2022-03" db="EMBL/GenBank/DDBJ databases">
        <authorList>
            <person name="Nunn A."/>
            <person name="Chopra R."/>
            <person name="Nunn A."/>
            <person name="Contreras Garrido A."/>
        </authorList>
    </citation>
    <scope>NUCLEOTIDE SEQUENCE [LARGE SCALE GENOMIC DNA]</scope>
</reference>
<feature type="domain" description="MADS-box" evidence="9">
    <location>
        <begin position="24"/>
        <end position="66"/>
    </location>
</feature>
<dbReference type="AlphaFoldDB" id="A0AAU9T6I9"/>
<dbReference type="GO" id="GO:0000987">
    <property type="term" value="F:cis-regulatory region sequence-specific DNA binding"/>
    <property type="evidence" value="ECO:0007669"/>
    <property type="project" value="InterPro"/>
</dbReference>
<evidence type="ECO:0000256" key="6">
    <source>
        <dbReference type="ARBA" id="ARBA00059160"/>
    </source>
</evidence>
<dbReference type="GO" id="GO:0005634">
    <property type="term" value="C:nucleus"/>
    <property type="evidence" value="ECO:0007669"/>
    <property type="project" value="UniProtKB-SubCell"/>
</dbReference>
<keyword evidence="11" id="KW-1185">Reference proteome</keyword>
<name>A0AAU9T6I9_THLAR</name>
<feature type="compositionally biased region" description="Basic and acidic residues" evidence="8">
    <location>
        <begin position="158"/>
        <end position="168"/>
    </location>
</feature>
<dbReference type="Proteomes" id="UP000836841">
    <property type="component" value="Chromosome 7"/>
</dbReference>
<protein>
    <recommendedName>
        <fullName evidence="9">MADS-box domain-containing protein</fullName>
    </recommendedName>
</protein>
<comment type="function">
    <text evidence="6">Probable transcription factor that may function in the maintenance of the proper function of the central cell in pollen tube attraction.</text>
</comment>
<dbReference type="InterPro" id="IPR036879">
    <property type="entry name" value="TF_MADSbox_sf"/>
</dbReference>
<evidence type="ECO:0000259" key="9">
    <source>
        <dbReference type="PROSITE" id="PS50066"/>
    </source>
</evidence>
<dbReference type="CDD" id="cd00266">
    <property type="entry name" value="MADS_SRF_like"/>
    <property type="match status" value="1"/>
</dbReference>
<feature type="compositionally biased region" description="Polar residues" evidence="8">
    <location>
        <begin position="172"/>
        <end position="191"/>
    </location>
</feature>
<evidence type="ECO:0000256" key="7">
    <source>
        <dbReference type="ARBA" id="ARBA00064414"/>
    </source>
</evidence>
<keyword evidence="5" id="KW-0539">Nucleus</keyword>
<organism evidence="10 11">
    <name type="scientific">Thlaspi arvense</name>
    <name type="common">Field penny-cress</name>
    <dbReference type="NCBI Taxonomy" id="13288"/>
    <lineage>
        <taxon>Eukaryota</taxon>
        <taxon>Viridiplantae</taxon>
        <taxon>Streptophyta</taxon>
        <taxon>Embryophyta</taxon>
        <taxon>Tracheophyta</taxon>
        <taxon>Spermatophyta</taxon>
        <taxon>Magnoliopsida</taxon>
        <taxon>eudicotyledons</taxon>
        <taxon>Gunneridae</taxon>
        <taxon>Pentapetalae</taxon>
        <taxon>rosids</taxon>
        <taxon>malvids</taxon>
        <taxon>Brassicales</taxon>
        <taxon>Brassicaceae</taxon>
        <taxon>Thlaspideae</taxon>
        <taxon>Thlaspi</taxon>
    </lineage>
</organism>
<evidence type="ECO:0000256" key="2">
    <source>
        <dbReference type="ARBA" id="ARBA00023015"/>
    </source>
</evidence>
<dbReference type="Gene3D" id="3.40.1810.10">
    <property type="entry name" value="Transcription factor, MADS-box"/>
    <property type="match status" value="1"/>
</dbReference>
<dbReference type="GO" id="GO:0046983">
    <property type="term" value="F:protein dimerization activity"/>
    <property type="evidence" value="ECO:0007669"/>
    <property type="project" value="InterPro"/>
</dbReference>
<dbReference type="InterPro" id="IPR033897">
    <property type="entry name" value="SRF-like_MADS-box"/>
</dbReference>
<comment type="subunit">
    <text evidence="7">Interacts with MEE14/CBP1.</text>
</comment>
<dbReference type="Pfam" id="PF00319">
    <property type="entry name" value="SRF-TF"/>
    <property type="match status" value="1"/>
</dbReference>
<keyword evidence="2" id="KW-0805">Transcription regulation</keyword>
<gene>
    <name evidence="10" type="ORF">TAV2_LOCUS25066</name>
</gene>
<proteinExistence type="predicted"/>
<evidence type="ECO:0000256" key="8">
    <source>
        <dbReference type="SAM" id="MobiDB-lite"/>
    </source>
</evidence>
<evidence type="ECO:0000313" key="10">
    <source>
        <dbReference type="EMBL" id="CAH2079926.1"/>
    </source>
</evidence>
<dbReference type="FunFam" id="3.40.1810.10:FF:000025">
    <property type="entry name" value="AGAMOUS-like 76"/>
    <property type="match status" value="1"/>
</dbReference>
<feature type="region of interest" description="Disordered" evidence="8">
    <location>
        <begin position="158"/>
        <end position="191"/>
    </location>
</feature>
<dbReference type="PROSITE" id="PS51257">
    <property type="entry name" value="PROKAR_LIPOPROTEIN"/>
    <property type="match status" value="1"/>
</dbReference>
<evidence type="ECO:0000256" key="5">
    <source>
        <dbReference type="ARBA" id="ARBA00023242"/>
    </source>
</evidence>
<evidence type="ECO:0000313" key="11">
    <source>
        <dbReference type="Proteomes" id="UP000836841"/>
    </source>
</evidence>
<dbReference type="PROSITE" id="PS50066">
    <property type="entry name" value="MADS_BOX_2"/>
    <property type="match status" value="1"/>
</dbReference>
<evidence type="ECO:0000256" key="4">
    <source>
        <dbReference type="ARBA" id="ARBA00023163"/>
    </source>
</evidence>
<dbReference type="EMBL" id="OU466863">
    <property type="protein sequence ID" value="CAH2079926.1"/>
    <property type="molecule type" value="Genomic_DNA"/>
</dbReference>
<sequence>MRSPPSSSCSNSSSSCCSSSLAATSLANRLRTVFKKASELTTLCDIEACVIHYGPDGELQTWPKDRQKVRDLALRYSRLDDAKRRKKSVNLYGFLNKNKNKTKATNLTKKPRTTNSNQLKYPLSDHHSPDQISQLMESLLRKRSILQERRRFLEARKQTKAKLEDHKGLAPSSLNHQQTQSLNPSSLNLHQTQSLNPSKFSLVMYNHEDATLSQIPLSASNFTNFTDDYLMHQEVNGCGQNISMGYINSNNFQLPCDSNTQESVNNYGLNQLTPQELCGYDQNICMGDTTNSNNFQGPCVSNTQAVPVQESVNNYGMNELMPQELYGYYQSMCMSDTTNSLNFQHPCFSNTQELHESVTDFGLNHLTQQEPYGFDQSMCTSDTINSNVLDPCLSNTVSDNLCSDFQDPYGIMFGNSSFSQDLSDMFSSYDLQFDESSLLQTSTLPSLHTISIS</sequence>